<reference evidence="4" key="2">
    <citation type="submission" date="2025-08" db="UniProtKB">
        <authorList>
            <consortium name="RefSeq"/>
        </authorList>
    </citation>
    <scope>IDENTIFICATION</scope>
</reference>
<dbReference type="InterPro" id="IPR002347">
    <property type="entry name" value="SDR_fam"/>
</dbReference>
<protein>
    <submittedName>
        <fullName evidence="4">Secoisolariciresinol dehydrogenase-like</fullName>
    </submittedName>
</protein>
<comment type="similarity">
    <text evidence="1">Belongs to the short-chain dehydrogenases/reductases (SDR) family.</text>
</comment>
<keyword evidence="2" id="KW-0560">Oxidoreductase</keyword>
<accession>A0ABM0NTQ3</accession>
<dbReference type="PANTHER" id="PTHR43180">
    <property type="entry name" value="3-OXOACYL-(ACYL-CARRIER-PROTEIN) REDUCTASE (AFU_ORTHOLOGUE AFUA_6G11210)"/>
    <property type="match status" value="1"/>
</dbReference>
<dbReference type="InterPro" id="IPR020904">
    <property type="entry name" value="Sc_DH/Rdtase_CS"/>
</dbReference>
<sequence length="214" mass="22573">MTPWDAGNLAVDSTDDLLCARCLMKVPSATSKYGKLDIMFNNAGIAGTAKTNILDNDKAEFEQVIGVNLVGVFLGIKHAARVMISAGQGSIINTASACSTIGGCASHAYTSSKHGVLGLVRNTAIELGQHGIRVNCVSPYIVATPLAKDFFKLDDDGVHGVYSNLKGEVLKAEDIAEAALYLGSDESKYVSGHNLLVDGGFTNVNARFCIFEQA</sequence>
<gene>
    <name evidence="4" type="primary">LOC103329020</name>
</gene>
<dbReference type="SUPFAM" id="SSF51735">
    <property type="entry name" value="NAD(P)-binding Rossmann-fold domains"/>
    <property type="match status" value="1"/>
</dbReference>
<dbReference type="Proteomes" id="UP000694861">
    <property type="component" value="Linkage group LG1"/>
</dbReference>
<dbReference type="InterPro" id="IPR036291">
    <property type="entry name" value="NAD(P)-bd_dom_sf"/>
</dbReference>
<evidence type="ECO:0000256" key="1">
    <source>
        <dbReference type="ARBA" id="ARBA00006484"/>
    </source>
</evidence>
<evidence type="ECO:0000313" key="4">
    <source>
        <dbReference type="RefSeq" id="XP_008229683.1"/>
    </source>
</evidence>
<organism evidence="3 4">
    <name type="scientific">Prunus mume</name>
    <name type="common">Japanese apricot</name>
    <name type="synonym">Armeniaca mume</name>
    <dbReference type="NCBI Taxonomy" id="102107"/>
    <lineage>
        <taxon>Eukaryota</taxon>
        <taxon>Viridiplantae</taxon>
        <taxon>Streptophyta</taxon>
        <taxon>Embryophyta</taxon>
        <taxon>Tracheophyta</taxon>
        <taxon>Spermatophyta</taxon>
        <taxon>Magnoliopsida</taxon>
        <taxon>eudicotyledons</taxon>
        <taxon>Gunneridae</taxon>
        <taxon>Pentapetalae</taxon>
        <taxon>rosids</taxon>
        <taxon>fabids</taxon>
        <taxon>Rosales</taxon>
        <taxon>Rosaceae</taxon>
        <taxon>Amygdaloideae</taxon>
        <taxon>Amygdaleae</taxon>
        <taxon>Prunus</taxon>
    </lineage>
</organism>
<name>A0ABM0NTQ3_PRUMU</name>
<dbReference type="PRINTS" id="PR00080">
    <property type="entry name" value="SDRFAMILY"/>
</dbReference>
<dbReference type="Gene3D" id="3.40.50.720">
    <property type="entry name" value="NAD(P)-binding Rossmann-like Domain"/>
    <property type="match status" value="1"/>
</dbReference>
<dbReference type="PANTHER" id="PTHR43180:SF30">
    <property type="entry name" value="MOMILACTONE A SYNTHASE"/>
    <property type="match status" value="1"/>
</dbReference>
<dbReference type="RefSeq" id="XP_008229683.1">
    <property type="nucleotide sequence ID" value="XM_008231461.1"/>
</dbReference>
<dbReference type="PROSITE" id="PS00061">
    <property type="entry name" value="ADH_SHORT"/>
    <property type="match status" value="1"/>
</dbReference>
<proteinExistence type="inferred from homology"/>
<evidence type="ECO:0000313" key="3">
    <source>
        <dbReference type="Proteomes" id="UP000694861"/>
    </source>
</evidence>
<evidence type="ECO:0000256" key="2">
    <source>
        <dbReference type="ARBA" id="ARBA00023002"/>
    </source>
</evidence>
<dbReference type="GeneID" id="103329020"/>
<keyword evidence="3" id="KW-1185">Reference proteome</keyword>
<dbReference type="Pfam" id="PF13561">
    <property type="entry name" value="adh_short_C2"/>
    <property type="match status" value="1"/>
</dbReference>
<dbReference type="PRINTS" id="PR00081">
    <property type="entry name" value="GDHRDH"/>
</dbReference>
<reference evidence="3" key="1">
    <citation type="journal article" date="2012" name="Nat. Commun.">
        <title>The genome of Prunus mume.</title>
        <authorList>
            <person name="Zhang Q."/>
            <person name="Chen W."/>
            <person name="Sun L."/>
            <person name="Zhao F."/>
            <person name="Huang B."/>
            <person name="Yang W."/>
            <person name="Tao Y."/>
            <person name="Wang J."/>
            <person name="Yuan Z."/>
            <person name="Fan G."/>
            <person name="Xing Z."/>
            <person name="Han C."/>
            <person name="Pan H."/>
            <person name="Zhong X."/>
            <person name="Shi W."/>
            <person name="Liang X."/>
            <person name="Du D."/>
            <person name="Sun F."/>
            <person name="Xu Z."/>
            <person name="Hao R."/>
            <person name="Lv T."/>
            <person name="Lv Y."/>
            <person name="Zheng Z."/>
            <person name="Sun M."/>
            <person name="Luo L."/>
            <person name="Cai M."/>
            <person name="Gao Y."/>
            <person name="Wang J."/>
            <person name="Yin Y."/>
            <person name="Xu X."/>
            <person name="Cheng T."/>
            <person name="Wang J."/>
        </authorList>
    </citation>
    <scope>NUCLEOTIDE SEQUENCE [LARGE SCALE GENOMIC DNA]</scope>
</reference>